<proteinExistence type="predicted"/>
<dbReference type="AlphaFoldDB" id="A0A914H7W0"/>
<name>A0A914H7W0_GLORO</name>
<accession>A0A914H7W0</accession>
<evidence type="ECO:0000313" key="2">
    <source>
        <dbReference type="Proteomes" id="UP000887572"/>
    </source>
</evidence>
<feature type="compositionally biased region" description="Basic and acidic residues" evidence="1">
    <location>
        <begin position="57"/>
        <end position="71"/>
    </location>
</feature>
<evidence type="ECO:0000313" key="3">
    <source>
        <dbReference type="WBParaSite" id="Gr19_v10_g14544.t1"/>
    </source>
</evidence>
<evidence type="ECO:0000256" key="1">
    <source>
        <dbReference type="SAM" id="MobiDB-lite"/>
    </source>
</evidence>
<sequence length="243" mass="26662">MVNPKNPSSWKSALGFVSSLVGASSQEPQFSPSMHDTSAASSFYPSNQPDDQTLESMSRREIKKAQRRITEESNGLNKESGEESNELNKSEEESNGLNKESGEESNELNKSEEESNGLNKSEEESNGLNKESEEESNGLNKESEEESNGLNKESEEESKQFLAEAHQNLLKHQYDVAMQSVPVDQTHPILLRQLKKLTGKSATAPTPPAACGGDEPQQQSSGASATMDFSWILVQKNPNPDFP</sequence>
<feature type="region of interest" description="Disordered" evidence="1">
    <location>
        <begin position="22"/>
        <end position="164"/>
    </location>
</feature>
<reference evidence="3" key="1">
    <citation type="submission" date="2022-11" db="UniProtKB">
        <authorList>
            <consortium name="WormBaseParasite"/>
        </authorList>
    </citation>
    <scope>IDENTIFICATION</scope>
</reference>
<organism evidence="2 3">
    <name type="scientific">Globodera rostochiensis</name>
    <name type="common">Golden nematode worm</name>
    <name type="synonym">Heterodera rostochiensis</name>
    <dbReference type="NCBI Taxonomy" id="31243"/>
    <lineage>
        <taxon>Eukaryota</taxon>
        <taxon>Metazoa</taxon>
        <taxon>Ecdysozoa</taxon>
        <taxon>Nematoda</taxon>
        <taxon>Chromadorea</taxon>
        <taxon>Rhabditida</taxon>
        <taxon>Tylenchina</taxon>
        <taxon>Tylenchomorpha</taxon>
        <taxon>Tylenchoidea</taxon>
        <taxon>Heteroderidae</taxon>
        <taxon>Heteroderinae</taxon>
        <taxon>Globodera</taxon>
    </lineage>
</organism>
<dbReference type="Proteomes" id="UP000887572">
    <property type="component" value="Unplaced"/>
</dbReference>
<dbReference type="WBParaSite" id="Gr19_v10_g14544.t1">
    <property type="protein sequence ID" value="Gr19_v10_g14544.t1"/>
    <property type="gene ID" value="Gr19_v10_g14544"/>
</dbReference>
<keyword evidence="2" id="KW-1185">Reference proteome</keyword>
<feature type="region of interest" description="Disordered" evidence="1">
    <location>
        <begin position="198"/>
        <end position="227"/>
    </location>
</feature>
<feature type="compositionally biased region" description="Polar residues" evidence="1">
    <location>
        <begin position="22"/>
        <end position="56"/>
    </location>
</feature>
<protein>
    <submittedName>
        <fullName evidence="3">Uncharacterized protein</fullName>
    </submittedName>
</protein>